<dbReference type="GO" id="GO:0003677">
    <property type="term" value="F:DNA binding"/>
    <property type="evidence" value="ECO:0007669"/>
    <property type="project" value="InterPro"/>
</dbReference>
<accession>A0P602</accession>
<comment type="function">
    <text evidence="5">Negative regulator of class I heat shock genes (grpE-dnaK-dnaJ and groELS operons). Prevents heat-shock induction of these operons.</text>
</comment>
<dbReference type="Gene3D" id="3.30.450.40">
    <property type="match status" value="1"/>
</dbReference>
<evidence type="ECO:0000256" key="2">
    <source>
        <dbReference type="ARBA" id="ARBA00023015"/>
    </source>
</evidence>
<dbReference type="Pfam" id="PF01628">
    <property type="entry name" value="HrcA"/>
    <property type="match status" value="1"/>
</dbReference>
<feature type="domain" description="Heat-inducible transcription repressor HrcA C-terminal" evidence="6">
    <location>
        <begin position="104"/>
        <end position="322"/>
    </location>
</feature>
<keyword evidence="4 5" id="KW-0804">Transcription</keyword>
<dbReference type="InterPro" id="IPR036390">
    <property type="entry name" value="WH_DNA-bd_sf"/>
</dbReference>
<evidence type="ECO:0000313" key="7">
    <source>
        <dbReference type="EMBL" id="EAV46962.1"/>
    </source>
</evidence>
<sequence>MDLDSRAQSLLKTLITHHIGDGQPVGSKTLSASSDLDLSPASIRNIMKDLEDAGFVSSPHTSAGRIPTNKGYRLFVDSLVTVQSLDDVEISSLKNQLIASDNKHLISSAANTLSELTKFAGIVMIPKAKKIKYKHIEFIGISERRVLVIIVTDDGNVQNSVLYTNHDYDKTSLTEAANYFNKEFSGYSVEEAKKRLMDDLKHMKTNISDLMSSAINSAADNNDEADNIVMSGQTKLLETVELSQNVASIRKILEVFEKKSALLKLLESSQHANGIQIFIGEESGYQALDECSVITAPYEADGEVLGILGVIGPTRMAYERVIPIVDITAKLLGNSIK</sequence>
<comment type="similarity">
    <text evidence="5">Belongs to the HrcA family.</text>
</comment>
<dbReference type="HAMAP" id="MF_00081">
    <property type="entry name" value="HrcA"/>
    <property type="match status" value="1"/>
</dbReference>
<keyword evidence="2 5" id="KW-0805">Transcription regulation</keyword>
<gene>
    <name evidence="5 7" type="primary">hrcA</name>
    <name evidence="7" type="ORF">MB2181_02775</name>
</gene>
<dbReference type="EMBL" id="AAUX01000001">
    <property type="protein sequence ID" value="EAV46962.1"/>
    <property type="molecule type" value="Genomic_DNA"/>
</dbReference>
<dbReference type="GO" id="GO:0045892">
    <property type="term" value="P:negative regulation of DNA-templated transcription"/>
    <property type="evidence" value="ECO:0007669"/>
    <property type="project" value="UniProtKB-UniRule"/>
</dbReference>
<dbReference type="InterPro" id="IPR021153">
    <property type="entry name" value="HrcA_C"/>
</dbReference>
<proteinExistence type="inferred from homology"/>
<dbReference type="NCBIfam" id="TIGR00331">
    <property type="entry name" value="hrcA"/>
    <property type="match status" value="1"/>
</dbReference>
<keyword evidence="1 5" id="KW-0678">Repressor</keyword>
<evidence type="ECO:0000313" key="8">
    <source>
        <dbReference type="Proteomes" id="UP000054262"/>
    </source>
</evidence>
<evidence type="ECO:0000256" key="4">
    <source>
        <dbReference type="ARBA" id="ARBA00023163"/>
    </source>
</evidence>
<keyword evidence="3 5" id="KW-0346">Stress response</keyword>
<evidence type="ECO:0000259" key="6">
    <source>
        <dbReference type="Pfam" id="PF01628"/>
    </source>
</evidence>
<comment type="caution">
    <text evidence="7">The sequence shown here is derived from an EMBL/GenBank/DDBJ whole genome shotgun (WGS) entry which is preliminary data.</text>
</comment>
<dbReference type="PANTHER" id="PTHR34824:SF1">
    <property type="entry name" value="HEAT-INDUCIBLE TRANSCRIPTION REPRESSOR HRCA"/>
    <property type="match status" value="1"/>
</dbReference>
<evidence type="ECO:0000256" key="1">
    <source>
        <dbReference type="ARBA" id="ARBA00022491"/>
    </source>
</evidence>
<organism evidence="7 8">
    <name type="scientific">Methylophilales bacterium HTCC2181</name>
    <dbReference type="NCBI Taxonomy" id="383631"/>
    <lineage>
        <taxon>Bacteria</taxon>
        <taxon>Pseudomonadati</taxon>
        <taxon>Pseudomonadota</taxon>
        <taxon>Betaproteobacteria</taxon>
        <taxon>Nitrosomonadales</taxon>
        <taxon>OM43 clade</taxon>
    </lineage>
</organism>
<name>A0P602_9PROT</name>
<dbReference type="InterPro" id="IPR036388">
    <property type="entry name" value="WH-like_DNA-bd_sf"/>
</dbReference>
<reference evidence="7 8" key="1">
    <citation type="submission" date="2006-11" db="EMBL/GenBank/DDBJ databases">
        <authorList>
            <person name="Giovannoni S."/>
            <person name="Vergin K."/>
            <person name="Ferriera S."/>
            <person name="Johnson J."/>
            <person name="Kravitz S."/>
            <person name="Beeson K."/>
            <person name="Sutton G."/>
            <person name="Rogers Y.-H."/>
            <person name="Friedman R."/>
            <person name="Frazier M."/>
            <person name="Venter J.C."/>
        </authorList>
    </citation>
    <scope>NUCLEOTIDE SEQUENCE [LARGE SCALE GENOMIC DNA]</scope>
    <source>
        <strain evidence="7 8">HTCC2181</strain>
    </source>
</reference>
<dbReference type="SUPFAM" id="SSF55781">
    <property type="entry name" value="GAF domain-like"/>
    <property type="match status" value="1"/>
</dbReference>
<dbReference type="PIRSF" id="PIRSF005485">
    <property type="entry name" value="HrcA"/>
    <property type="match status" value="1"/>
</dbReference>
<dbReference type="SUPFAM" id="SSF46785">
    <property type="entry name" value="Winged helix' DNA-binding domain"/>
    <property type="match status" value="1"/>
</dbReference>
<dbReference type="OrthoDB" id="9783139at2"/>
<dbReference type="AlphaFoldDB" id="A0P602"/>
<evidence type="ECO:0000256" key="5">
    <source>
        <dbReference type="HAMAP-Rule" id="MF_00081"/>
    </source>
</evidence>
<dbReference type="InterPro" id="IPR002571">
    <property type="entry name" value="HrcA"/>
</dbReference>
<dbReference type="InterPro" id="IPR029016">
    <property type="entry name" value="GAF-like_dom_sf"/>
</dbReference>
<keyword evidence="8" id="KW-1185">Reference proteome</keyword>
<dbReference type="InterPro" id="IPR023120">
    <property type="entry name" value="WHTH_transcript_rep_HrcA_IDD"/>
</dbReference>
<dbReference type="Proteomes" id="UP000054262">
    <property type="component" value="Unassembled WGS sequence"/>
</dbReference>
<dbReference type="Gene3D" id="1.10.10.10">
    <property type="entry name" value="Winged helix-like DNA-binding domain superfamily/Winged helix DNA-binding domain"/>
    <property type="match status" value="1"/>
</dbReference>
<protein>
    <recommendedName>
        <fullName evidence="5">Heat-inducible transcription repressor HrcA</fullName>
    </recommendedName>
</protein>
<dbReference type="Gene3D" id="3.30.390.60">
    <property type="entry name" value="Heat-inducible transcription repressor hrca homolog, domain 3"/>
    <property type="match status" value="1"/>
</dbReference>
<evidence type="ECO:0000256" key="3">
    <source>
        <dbReference type="ARBA" id="ARBA00023016"/>
    </source>
</evidence>
<dbReference type="PANTHER" id="PTHR34824">
    <property type="entry name" value="HEAT-INDUCIBLE TRANSCRIPTION REPRESSOR HRCA"/>
    <property type="match status" value="1"/>
</dbReference>